<accession>A0AAV2A5J3</accession>
<sequence>MVHSQTIRRILHSSGRKSRVAACKSRLTESHKKDRVKFSEDYNDWRSEWDKVLFTDETCISLGYFGSTRGCMSANGLETLHRITNRLNGMSYRDLLEHEMTNDVLDNHFCDGHFIFQHDNSSIHSSTVVNEWLSKQEFTVLPWPRNSPDLSPIENVWTILKRTLNFNGVNNVNEL</sequence>
<evidence type="ECO:0000259" key="2">
    <source>
        <dbReference type="Pfam" id="PF13358"/>
    </source>
</evidence>
<name>A0AAV2A5J3_9ARAC</name>
<protein>
    <recommendedName>
        <fullName evidence="5">Tc1-like transposase DDE domain-containing protein</fullName>
    </recommendedName>
</protein>
<organism evidence="3 4">
    <name type="scientific">Larinioides sclopetarius</name>
    <dbReference type="NCBI Taxonomy" id="280406"/>
    <lineage>
        <taxon>Eukaryota</taxon>
        <taxon>Metazoa</taxon>
        <taxon>Ecdysozoa</taxon>
        <taxon>Arthropoda</taxon>
        <taxon>Chelicerata</taxon>
        <taxon>Arachnida</taxon>
        <taxon>Araneae</taxon>
        <taxon>Araneomorphae</taxon>
        <taxon>Entelegynae</taxon>
        <taxon>Araneoidea</taxon>
        <taxon>Araneidae</taxon>
        <taxon>Larinioides</taxon>
    </lineage>
</organism>
<dbReference type="InterPro" id="IPR002492">
    <property type="entry name" value="Transposase_Tc1-like"/>
</dbReference>
<dbReference type="AlphaFoldDB" id="A0AAV2A5J3"/>
<proteinExistence type="predicted"/>
<reference evidence="3 4" key="1">
    <citation type="submission" date="2024-04" db="EMBL/GenBank/DDBJ databases">
        <authorList>
            <person name="Rising A."/>
            <person name="Reimegard J."/>
            <person name="Sonavane S."/>
            <person name="Akerstrom W."/>
            <person name="Nylinder S."/>
            <person name="Hedman E."/>
            <person name="Kallberg Y."/>
        </authorList>
    </citation>
    <scope>NUCLEOTIDE SEQUENCE [LARGE SCALE GENOMIC DNA]</scope>
</reference>
<evidence type="ECO:0000259" key="1">
    <source>
        <dbReference type="Pfam" id="PF01498"/>
    </source>
</evidence>
<comment type="caution">
    <text evidence="3">The sequence shown here is derived from an EMBL/GenBank/DDBJ whole genome shotgun (WGS) entry which is preliminary data.</text>
</comment>
<dbReference type="EMBL" id="CAXIEN010000109">
    <property type="protein sequence ID" value="CAL1278164.1"/>
    <property type="molecule type" value="Genomic_DNA"/>
</dbReference>
<dbReference type="Gene3D" id="3.30.420.10">
    <property type="entry name" value="Ribonuclease H-like superfamily/Ribonuclease H"/>
    <property type="match status" value="1"/>
</dbReference>
<gene>
    <name evidence="3" type="ORF">LARSCL_LOCUS9626</name>
</gene>
<dbReference type="Pfam" id="PF01498">
    <property type="entry name" value="HTH_Tnp_Tc3_2"/>
    <property type="match status" value="1"/>
</dbReference>
<dbReference type="GO" id="GO:0006313">
    <property type="term" value="P:DNA transposition"/>
    <property type="evidence" value="ECO:0007669"/>
    <property type="project" value="InterPro"/>
</dbReference>
<feature type="domain" description="Tc1-like transposase DDE" evidence="2">
    <location>
        <begin position="70"/>
        <end position="165"/>
    </location>
</feature>
<dbReference type="InterPro" id="IPR038717">
    <property type="entry name" value="Tc1-like_DDE_dom"/>
</dbReference>
<evidence type="ECO:0008006" key="5">
    <source>
        <dbReference type="Google" id="ProtNLM"/>
    </source>
</evidence>
<dbReference type="GO" id="GO:0015074">
    <property type="term" value="P:DNA integration"/>
    <property type="evidence" value="ECO:0007669"/>
    <property type="project" value="InterPro"/>
</dbReference>
<evidence type="ECO:0000313" key="3">
    <source>
        <dbReference type="EMBL" id="CAL1278164.1"/>
    </source>
</evidence>
<dbReference type="GO" id="GO:0003677">
    <property type="term" value="F:DNA binding"/>
    <property type="evidence" value="ECO:0007669"/>
    <property type="project" value="InterPro"/>
</dbReference>
<feature type="domain" description="Transposase Tc1-like" evidence="1">
    <location>
        <begin position="2"/>
        <end position="43"/>
    </location>
</feature>
<dbReference type="Proteomes" id="UP001497382">
    <property type="component" value="Unassembled WGS sequence"/>
</dbReference>
<keyword evidence="4" id="KW-1185">Reference proteome</keyword>
<dbReference type="InterPro" id="IPR036397">
    <property type="entry name" value="RNaseH_sf"/>
</dbReference>
<evidence type="ECO:0000313" key="4">
    <source>
        <dbReference type="Proteomes" id="UP001497382"/>
    </source>
</evidence>
<dbReference type="Pfam" id="PF13358">
    <property type="entry name" value="DDE_3"/>
    <property type="match status" value="1"/>
</dbReference>